<gene>
    <name evidence="3" type="ORF">H7965_23580</name>
</gene>
<feature type="signal peptide" evidence="2">
    <location>
        <begin position="1"/>
        <end position="30"/>
    </location>
</feature>
<proteinExistence type="inferred from homology"/>
<reference evidence="3" key="1">
    <citation type="submission" date="2020-08" db="EMBL/GenBank/DDBJ databases">
        <authorList>
            <person name="Hu Y."/>
            <person name="Nguyen S.V."/>
            <person name="Li F."/>
            <person name="Fanning S."/>
        </authorList>
    </citation>
    <scope>NUCLEOTIDE SEQUENCE</scope>
    <source>
        <strain evidence="3">SYSU D8009</strain>
    </source>
</reference>
<evidence type="ECO:0000256" key="1">
    <source>
        <dbReference type="ARBA" id="ARBA00006987"/>
    </source>
</evidence>
<protein>
    <submittedName>
        <fullName evidence="3">Tripartite tricarboxylate transporter substrate binding protein</fullName>
    </submittedName>
</protein>
<name>A0A9X0R2B6_9PROT</name>
<sequence>MHTTPRRLLLSSATSAVVAGLATPRPAALAAAADWPERPVRLVTPAAPGGALDLAARLFAERLAARWGQPVLVDNRPGADGILAVEALLGARDGGHTLLFAFPGIVTVVPLLRERLPYNPAEDLAPIAAAAHDVLAVFAAPSLPAGSLADLTAFARTRPPGTLNWAAAPGAPYLTFLAFQRRAGVEMTHVGYRGSNAALPDLTAGRVHVLVTPLAPGLPLAREGKVRLLAVSTPERAAAAPEIPTVAEAGHPELTVEAPIGLFASRTTLLELRERIAEDLRAVAADPAVAERLRGAGLEVRGEARTPAAYAATLAAQRARWADLARLHGARPRAAP</sequence>
<comment type="similarity">
    <text evidence="1">Belongs to the UPF0065 (bug) family.</text>
</comment>
<dbReference type="InterPro" id="IPR005064">
    <property type="entry name" value="BUG"/>
</dbReference>
<dbReference type="Pfam" id="PF03401">
    <property type="entry name" value="TctC"/>
    <property type="match status" value="1"/>
</dbReference>
<dbReference type="PANTHER" id="PTHR42928:SF5">
    <property type="entry name" value="BLR1237 PROTEIN"/>
    <property type="match status" value="1"/>
</dbReference>
<dbReference type="Gene3D" id="3.40.190.10">
    <property type="entry name" value="Periplasmic binding protein-like II"/>
    <property type="match status" value="1"/>
</dbReference>
<keyword evidence="2" id="KW-0732">Signal</keyword>
<dbReference type="InterPro" id="IPR042100">
    <property type="entry name" value="Bug_dom1"/>
</dbReference>
<dbReference type="SUPFAM" id="SSF53850">
    <property type="entry name" value="Periplasmic binding protein-like II"/>
    <property type="match status" value="1"/>
</dbReference>
<evidence type="ECO:0000256" key="2">
    <source>
        <dbReference type="SAM" id="SignalP"/>
    </source>
</evidence>
<evidence type="ECO:0000313" key="4">
    <source>
        <dbReference type="Proteomes" id="UP000600101"/>
    </source>
</evidence>
<dbReference type="AlphaFoldDB" id="A0A9X0R2B6"/>
<dbReference type="PANTHER" id="PTHR42928">
    <property type="entry name" value="TRICARBOXYLATE-BINDING PROTEIN"/>
    <property type="match status" value="1"/>
</dbReference>
<dbReference type="EMBL" id="JACOMF010000048">
    <property type="protein sequence ID" value="MBC4018275.1"/>
    <property type="molecule type" value="Genomic_DNA"/>
</dbReference>
<dbReference type="Gene3D" id="3.40.190.150">
    <property type="entry name" value="Bordetella uptake gene, domain 1"/>
    <property type="match status" value="1"/>
</dbReference>
<keyword evidence="4" id="KW-1185">Reference proteome</keyword>
<dbReference type="CDD" id="cd07012">
    <property type="entry name" value="PBP2_Bug_TTT"/>
    <property type="match status" value="1"/>
</dbReference>
<organism evidence="3 4">
    <name type="scientific">Siccirubricoccus deserti</name>
    <dbReference type="NCBI Taxonomy" id="2013562"/>
    <lineage>
        <taxon>Bacteria</taxon>
        <taxon>Pseudomonadati</taxon>
        <taxon>Pseudomonadota</taxon>
        <taxon>Alphaproteobacteria</taxon>
        <taxon>Acetobacterales</taxon>
        <taxon>Roseomonadaceae</taxon>
        <taxon>Siccirubricoccus</taxon>
    </lineage>
</organism>
<dbReference type="PIRSF" id="PIRSF017082">
    <property type="entry name" value="YflP"/>
    <property type="match status" value="1"/>
</dbReference>
<accession>A0A9X0R2B6</accession>
<dbReference type="InterPro" id="IPR006311">
    <property type="entry name" value="TAT_signal"/>
</dbReference>
<dbReference type="Proteomes" id="UP000600101">
    <property type="component" value="Unassembled WGS sequence"/>
</dbReference>
<dbReference type="PROSITE" id="PS51318">
    <property type="entry name" value="TAT"/>
    <property type="match status" value="1"/>
</dbReference>
<comment type="caution">
    <text evidence="3">The sequence shown here is derived from an EMBL/GenBank/DDBJ whole genome shotgun (WGS) entry which is preliminary data.</text>
</comment>
<feature type="chain" id="PRO_5040849348" evidence="2">
    <location>
        <begin position="31"/>
        <end position="336"/>
    </location>
</feature>
<evidence type="ECO:0000313" key="3">
    <source>
        <dbReference type="EMBL" id="MBC4018275.1"/>
    </source>
</evidence>
<dbReference type="RefSeq" id="WP_186773029.1">
    <property type="nucleotide sequence ID" value="NZ_JACOMF010000048.1"/>
</dbReference>